<dbReference type="InterPro" id="IPR051534">
    <property type="entry name" value="CBASS_pafABC_assoc_protein"/>
</dbReference>
<dbReference type="OrthoDB" id="9767131at2"/>
<name>I0ICD9_PHYMF</name>
<dbReference type="Pfam" id="PF25583">
    <property type="entry name" value="WCX"/>
    <property type="match status" value="1"/>
</dbReference>
<dbReference type="EMBL" id="AP012338">
    <property type="protein sequence ID" value="BAM02927.1"/>
    <property type="molecule type" value="Genomic_DNA"/>
</dbReference>
<evidence type="ECO:0000259" key="2">
    <source>
        <dbReference type="Pfam" id="PF25583"/>
    </source>
</evidence>
<dbReference type="InterPro" id="IPR036388">
    <property type="entry name" value="WH-like_DNA-bd_sf"/>
</dbReference>
<dbReference type="PANTHER" id="PTHR34580">
    <property type="match status" value="1"/>
</dbReference>
<dbReference type="InterPro" id="IPR036390">
    <property type="entry name" value="WH_DNA-bd_sf"/>
</dbReference>
<dbReference type="Proteomes" id="UP000007881">
    <property type="component" value="Chromosome"/>
</dbReference>
<protein>
    <submittedName>
        <fullName evidence="3">Putative transcriptional regulator</fullName>
    </submittedName>
</protein>
<dbReference type="AlphaFoldDB" id="I0ICD9"/>
<evidence type="ECO:0000259" key="1">
    <source>
        <dbReference type="Pfam" id="PF13280"/>
    </source>
</evidence>
<dbReference type="InterPro" id="IPR026881">
    <property type="entry name" value="WYL_dom"/>
</dbReference>
<feature type="domain" description="WCX" evidence="2">
    <location>
        <begin position="242"/>
        <end position="317"/>
    </location>
</feature>
<organism evidence="3 4">
    <name type="scientific">Phycisphaera mikurensis (strain NBRC 102666 / KCTC 22515 / FYK2301M01)</name>
    <dbReference type="NCBI Taxonomy" id="1142394"/>
    <lineage>
        <taxon>Bacteria</taxon>
        <taxon>Pseudomonadati</taxon>
        <taxon>Planctomycetota</taxon>
        <taxon>Phycisphaerae</taxon>
        <taxon>Phycisphaerales</taxon>
        <taxon>Phycisphaeraceae</taxon>
        <taxon>Phycisphaera</taxon>
    </lineage>
</organism>
<dbReference type="STRING" id="1142394.PSMK_07680"/>
<dbReference type="InterPro" id="IPR028349">
    <property type="entry name" value="PafC-like"/>
</dbReference>
<gene>
    <name evidence="3" type="ordered locus">PSMK_07680</name>
</gene>
<dbReference type="PROSITE" id="PS52050">
    <property type="entry name" value="WYL"/>
    <property type="match status" value="1"/>
</dbReference>
<accession>I0ICD9</accession>
<dbReference type="PANTHER" id="PTHR34580:SF1">
    <property type="entry name" value="PROTEIN PAFC"/>
    <property type="match status" value="1"/>
</dbReference>
<dbReference type="Pfam" id="PF13412">
    <property type="entry name" value="HTH_24"/>
    <property type="match status" value="1"/>
</dbReference>
<dbReference type="KEGG" id="phm:PSMK_07680"/>
<dbReference type="SUPFAM" id="SSF46785">
    <property type="entry name" value="Winged helix' DNA-binding domain"/>
    <property type="match status" value="1"/>
</dbReference>
<dbReference type="Gene3D" id="1.10.10.10">
    <property type="entry name" value="Winged helix-like DNA-binding domain superfamily/Winged helix DNA-binding domain"/>
    <property type="match status" value="1"/>
</dbReference>
<proteinExistence type="predicted"/>
<dbReference type="PIRSF" id="PIRSF016838">
    <property type="entry name" value="PafC"/>
    <property type="match status" value="1"/>
</dbReference>
<reference evidence="3 4" key="1">
    <citation type="submission" date="2012-02" db="EMBL/GenBank/DDBJ databases">
        <title>Complete genome sequence of Phycisphaera mikurensis NBRC 102666.</title>
        <authorList>
            <person name="Ankai A."/>
            <person name="Hosoyama A."/>
            <person name="Terui Y."/>
            <person name="Sekine M."/>
            <person name="Fukai R."/>
            <person name="Kato Y."/>
            <person name="Nakamura S."/>
            <person name="Yamada-Narita S."/>
            <person name="Kawakoshi A."/>
            <person name="Fukunaga Y."/>
            <person name="Yamazaki S."/>
            <person name="Fujita N."/>
        </authorList>
    </citation>
    <scope>NUCLEOTIDE SEQUENCE [LARGE SCALE GENOMIC DNA]</scope>
    <source>
        <strain evidence="4">NBRC 102666 / KCTC 22515 / FYK2301M01</strain>
    </source>
</reference>
<dbReference type="Pfam" id="PF13280">
    <property type="entry name" value="WYL"/>
    <property type="match status" value="1"/>
</dbReference>
<dbReference type="eggNOG" id="COG2378">
    <property type="taxonomic scope" value="Bacteria"/>
</dbReference>
<evidence type="ECO:0000313" key="4">
    <source>
        <dbReference type="Proteomes" id="UP000007881"/>
    </source>
</evidence>
<dbReference type="HOGENOM" id="CLU_041141_3_1_0"/>
<dbReference type="RefSeq" id="WP_014436147.1">
    <property type="nucleotide sequence ID" value="NC_017080.1"/>
</dbReference>
<keyword evidence="4" id="KW-1185">Reference proteome</keyword>
<evidence type="ECO:0000313" key="3">
    <source>
        <dbReference type="EMBL" id="BAM02927.1"/>
    </source>
</evidence>
<feature type="domain" description="WYL" evidence="1">
    <location>
        <begin position="139"/>
        <end position="208"/>
    </location>
</feature>
<dbReference type="InterPro" id="IPR057727">
    <property type="entry name" value="WCX_dom"/>
</dbReference>
<sequence>MNDHLKRTLRLLVHLQAGGAMTTAQIAETLGTTPRTARRYLEKLREAGVRFEPGKPGTHRLGRGFWLQPPDLTLEEAAALTLASEVGNALPTPLDRPLREAARKLRAALPAALVAADGEATPAVSLAPSPREDGVADDVYARLDRAIRERRSAACLYESLTKPPESFRFDPWELHFSRRAWYVTGLHHGRGERGEARNLRLSRFTRVELTDTRFEVPESFTMARHLGSAWRMIRSPDGRIDEVRVRFLPAFAETAEATLWHPSQESAWHDDGSVTLSFRVDGLDEILWWVLGYGPGARVEAPPALRERVAAKLEEAAAAYRADDPGRRAAGPEPA</sequence>